<dbReference type="EMBL" id="MU393503">
    <property type="protein sequence ID" value="KAI4863468.1"/>
    <property type="molecule type" value="Genomic_DNA"/>
</dbReference>
<protein>
    <submittedName>
        <fullName evidence="1">Membrane bound O-acyl transferase family-domain-containing protein</fullName>
    </submittedName>
</protein>
<sequence length="404" mass="45302">MECLTMDCLVPVACYFTAIALVFGGLYLPERQRDALLPPIMGLLGWSIWQCRHLNNSIPGLGFQFAMTAVITALNSPLVLHAEREPLAVRVRPDGSRDWGVVAAYKRMTNPRMLQLAAATTTRESRSDGSAARRRRRLLSVLRDVSKAAAIVLLRSRFKVLIAAALAGSSPWDFSPSREPLVRRLLRLSGPSPRLRELGVRTFVSLFWIVDTATEVELSHTVLRALLAGVLGLDEPHQWPPMFGSVFDAYTLKRFWGRFWHRLLSPAAGRWGQALAEKGGLTSRWMPPLVRNAFVAFFIFSVSGLAHALIDHMLGRGSPMKQVLFYWSNFAAVSSEVVVSKVWSRNTIGLRRRLGIGPTGGRVEAVIKRVLGFVWVSAFFVWTTPRVIYPRLYQGMMRQMFLTP</sequence>
<keyword evidence="2" id="KW-1185">Reference proteome</keyword>
<dbReference type="Proteomes" id="UP001497700">
    <property type="component" value="Unassembled WGS sequence"/>
</dbReference>
<gene>
    <name evidence="1" type="ORF">F4820DRAFT_471478</name>
</gene>
<comment type="caution">
    <text evidence="1">The sequence shown here is derived from an EMBL/GenBank/DDBJ whole genome shotgun (WGS) entry which is preliminary data.</text>
</comment>
<accession>A0ACB9YVU4</accession>
<organism evidence="1 2">
    <name type="scientific">Hypoxylon rubiginosum</name>
    <dbReference type="NCBI Taxonomy" id="110542"/>
    <lineage>
        <taxon>Eukaryota</taxon>
        <taxon>Fungi</taxon>
        <taxon>Dikarya</taxon>
        <taxon>Ascomycota</taxon>
        <taxon>Pezizomycotina</taxon>
        <taxon>Sordariomycetes</taxon>
        <taxon>Xylariomycetidae</taxon>
        <taxon>Xylariales</taxon>
        <taxon>Hypoxylaceae</taxon>
        <taxon>Hypoxylon</taxon>
    </lineage>
</organism>
<evidence type="ECO:0000313" key="1">
    <source>
        <dbReference type="EMBL" id="KAI4863468.1"/>
    </source>
</evidence>
<evidence type="ECO:0000313" key="2">
    <source>
        <dbReference type="Proteomes" id="UP001497700"/>
    </source>
</evidence>
<reference evidence="1 2" key="1">
    <citation type="journal article" date="2022" name="New Phytol.">
        <title>Ecological generalism drives hyperdiversity of secondary metabolite gene clusters in xylarialean endophytes.</title>
        <authorList>
            <person name="Franco M.E.E."/>
            <person name="Wisecaver J.H."/>
            <person name="Arnold A.E."/>
            <person name="Ju Y.M."/>
            <person name="Slot J.C."/>
            <person name="Ahrendt S."/>
            <person name="Moore L.P."/>
            <person name="Eastman K.E."/>
            <person name="Scott K."/>
            <person name="Konkel Z."/>
            <person name="Mondo S.J."/>
            <person name="Kuo A."/>
            <person name="Hayes R.D."/>
            <person name="Haridas S."/>
            <person name="Andreopoulos B."/>
            <person name="Riley R."/>
            <person name="LaButti K."/>
            <person name="Pangilinan J."/>
            <person name="Lipzen A."/>
            <person name="Amirebrahimi M."/>
            <person name="Yan J."/>
            <person name="Adam C."/>
            <person name="Keymanesh K."/>
            <person name="Ng V."/>
            <person name="Louie K."/>
            <person name="Northen T."/>
            <person name="Drula E."/>
            <person name="Henrissat B."/>
            <person name="Hsieh H.M."/>
            <person name="Youens-Clark K."/>
            <person name="Lutzoni F."/>
            <person name="Miadlikowska J."/>
            <person name="Eastwood D.C."/>
            <person name="Hamelin R.C."/>
            <person name="Grigoriev I.V."/>
            <person name="U'Ren J.M."/>
        </authorList>
    </citation>
    <scope>NUCLEOTIDE SEQUENCE [LARGE SCALE GENOMIC DNA]</scope>
    <source>
        <strain evidence="1 2">CBS 119005</strain>
    </source>
</reference>
<proteinExistence type="predicted"/>
<keyword evidence="1" id="KW-0808">Transferase</keyword>
<name>A0ACB9YVU4_9PEZI</name>